<comment type="caution">
    <text evidence="6">The sequence shown here is derived from an EMBL/GenBank/DDBJ whole genome shotgun (WGS) entry which is preliminary data.</text>
</comment>
<organism evidence="6 7">
    <name type="scientific">Diversispora eburnea</name>
    <dbReference type="NCBI Taxonomy" id="1213867"/>
    <lineage>
        <taxon>Eukaryota</taxon>
        <taxon>Fungi</taxon>
        <taxon>Fungi incertae sedis</taxon>
        <taxon>Mucoromycota</taxon>
        <taxon>Glomeromycotina</taxon>
        <taxon>Glomeromycetes</taxon>
        <taxon>Diversisporales</taxon>
        <taxon>Diversisporaceae</taxon>
        <taxon>Diversispora</taxon>
    </lineage>
</organism>
<comment type="similarity">
    <text evidence="4">Belongs to the AAA ATPase family.</text>
</comment>
<evidence type="ECO:0000313" key="6">
    <source>
        <dbReference type="EMBL" id="CAG8474702.1"/>
    </source>
</evidence>
<dbReference type="PANTHER" id="PTHR23077:SF51">
    <property type="entry name" value="AAA+ ATPASE DOMAIN-CONTAINING PROTEIN"/>
    <property type="match status" value="1"/>
</dbReference>
<gene>
    <name evidence="6" type="ORF">DEBURN_LOCUS3340</name>
</gene>
<dbReference type="Proteomes" id="UP000789706">
    <property type="component" value="Unassembled WGS sequence"/>
</dbReference>
<proteinExistence type="inferred from homology"/>
<evidence type="ECO:0000256" key="1">
    <source>
        <dbReference type="ARBA" id="ARBA00022741"/>
    </source>
</evidence>
<dbReference type="SMART" id="SM00382">
    <property type="entry name" value="AAA"/>
    <property type="match status" value="1"/>
</dbReference>
<dbReference type="PROSITE" id="PS00674">
    <property type="entry name" value="AAA"/>
    <property type="match status" value="1"/>
</dbReference>
<sequence length="316" mass="36381">MIDLPEIRTILINGPRGVGKKTLIFIIGLTCDATKLPESIRKIDFFQHQMNLDVPTRLNIIEEFTMKLGLMTSGYVARDLKRLVRLAILHSLREPMQLVDNSYKIINDDEKDFEDLFKKLSLHDKFETMIPYRLWSEIGGYKNIKLRLKQIIEWPINHSDTFDRLGIKPTSGLLLYGPSVQALVCESRMNTIYVKGPSIYSKYFGETENVIRNLFKTARKISPCIIFFDEMDSIAAKRDSTGVNERVLSTLLNEMDGIQELKDVLVIGCTNRPDRIDDAILRPESALTALRENIEITQISMRHIQAVLDKMRKTKF</sequence>
<dbReference type="GO" id="GO:0005737">
    <property type="term" value="C:cytoplasm"/>
    <property type="evidence" value="ECO:0007669"/>
    <property type="project" value="TreeGrafter"/>
</dbReference>
<evidence type="ECO:0000259" key="5">
    <source>
        <dbReference type="SMART" id="SM00382"/>
    </source>
</evidence>
<name>A0A9N8W8T4_9GLOM</name>
<evidence type="ECO:0000256" key="2">
    <source>
        <dbReference type="ARBA" id="ARBA00022840"/>
    </source>
</evidence>
<dbReference type="GO" id="GO:0016887">
    <property type="term" value="F:ATP hydrolysis activity"/>
    <property type="evidence" value="ECO:0007669"/>
    <property type="project" value="InterPro"/>
</dbReference>
<keyword evidence="1 4" id="KW-0547">Nucleotide-binding</keyword>
<evidence type="ECO:0000256" key="3">
    <source>
        <dbReference type="ARBA" id="ARBA00023054"/>
    </source>
</evidence>
<keyword evidence="2 4" id="KW-0067">ATP-binding</keyword>
<dbReference type="EMBL" id="CAJVPK010000210">
    <property type="protein sequence ID" value="CAG8474702.1"/>
    <property type="molecule type" value="Genomic_DNA"/>
</dbReference>
<dbReference type="Gene3D" id="3.40.50.300">
    <property type="entry name" value="P-loop containing nucleotide triphosphate hydrolases"/>
    <property type="match status" value="1"/>
</dbReference>
<keyword evidence="7" id="KW-1185">Reference proteome</keyword>
<protein>
    <submittedName>
        <fullName evidence="6">11885_t:CDS:1</fullName>
    </submittedName>
</protein>
<reference evidence="6" key="1">
    <citation type="submission" date="2021-06" db="EMBL/GenBank/DDBJ databases">
        <authorList>
            <person name="Kallberg Y."/>
            <person name="Tangrot J."/>
            <person name="Rosling A."/>
        </authorList>
    </citation>
    <scope>NUCLEOTIDE SEQUENCE</scope>
    <source>
        <strain evidence="6">AZ414A</strain>
    </source>
</reference>
<dbReference type="InterPro" id="IPR003959">
    <property type="entry name" value="ATPase_AAA_core"/>
</dbReference>
<keyword evidence="3" id="KW-0175">Coiled coil</keyword>
<dbReference type="InterPro" id="IPR003593">
    <property type="entry name" value="AAA+_ATPase"/>
</dbReference>
<dbReference type="SUPFAM" id="SSF52540">
    <property type="entry name" value="P-loop containing nucleoside triphosphate hydrolases"/>
    <property type="match status" value="1"/>
</dbReference>
<dbReference type="Pfam" id="PF00004">
    <property type="entry name" value="AAA"/>
    <property type="match status" value="1"/>
</dbReference>
<dbReference type="PANTHER" id="PTHR23077">
    <property type="entry name" value="AAA-FAMILY ATPASE"/>
    <property type="match status" value="1"/>
</dbReference>
<dbReference type="AlphaFoldDB" id="A0A9N8W8T4"/>
<dbReference type="OrthoDB" id="5421at2759"/>
<evidence type="ECO:0000256" key="4">
    <source>
        <dbReference type="RuleBase" id="RU003651"/>
    </source>
</evidence>
<dbReference type="InterPro" id="IPR050168">
    <property type="entry name" value="AAA_ATPase_domain"/>
</dbReference>
<dbReference type="FunFam" id="3.40.50.300:FF:001025">
    <property type="entry name" value="ATPase family, AAA domain-containing 2B"/>
    <property type="match status" value="1"/>
</dbReference>
<feature type="domain" description="AAA+ ATPase" evidence="5">
    <location>
        <begin position="6"/>
        <end position="300"/>
    </location>
</feature>
<dbReference type="GO" id="GO:0005524">
    <property type="term" value="F:ATP binding"/>
    <property type="evidence" value="ECO:0007669"/>
    <property type="project" value="UniProtKB-KW"/>
</dbReference>
<dbReference type="InterPro" id="IPR027417">
    <property type="entry name" value="P-loop_NTPase"/>
</dbReference>
<accession>A0A9N8W8T4</accession>
<dbReference type="InterPro" id="IPR003960">
    <property type="entry name" value="ATPase_AAA_CS"/>
</dbReference>
<evidence type="ECO:0000313" key="7">
    <source>
        <dbReference type="Proteomes" id="UP000789706"/>
    </source>
</evidence>